<feature type="compositionally biased region" description="Low complexity" evidence="4">
    <location>
        <begin position="220"/>
        <end position="231"/>
    </location>
</feature>
<keyword evidence="3 5" id="KW-0132">Cell division</keyword>
<evidence type="ECO:0000256" key="2">
    <source>
        <dbReference type="ARBA" id="ARBA00025265"/>
    </source>
</evidence>
<dbReference type="RefSeq" id="WP_190578101.1">
    <property type="nucleotide sequence ID" value="NZ_CAWPQU010000005.1"/>
</dbReference>
<protein>
    <recommendedName>
        <fullName evidence="3">Cell division topological specificity factor</fullName>
    </recommendedName>
</protein>
<dbReference type="NCBIfam" id="TIGR01215">
    <property type="entry name" value="minE"/>
    <property type="match status" value="1"/>
</dbReference>
<accession>A0ABR8C8Y9</accession>
<comment type="function">
    <text evidence="2 3">Prevents the cell division inhibition by proteins MinC and MinD at internal division sites while permitting inhibition at polar sites. This ensures cell division at the proper site by restricting the formation of a division septum at the midpoint of the long axis of the cell.</text>
</comment>
<sequence>MISTLLDRLFQRSNVPSGAKVKQRLKFILAHDRAAIEPQVFENMRHEIMRVVSKYVELDENTLDIRLESDKRMTALIANLPIRMVREELPDLVSLFDKPTEEVVTSNNSESLALEMDQSAEDALDAIAAKENIKSTTEDISPESLAVIAERTIEVTSKIRTAANKSQNGEISDRTAVEADIPQNENVIMDIAESSESATSEVVLEDSVNDQHEELEELNEQSSDQLELSLGLSDSLESQELVIEEPPKLYNQEQECDDRET</sequence>
<feature type="region of interest" description="Disordered" evidence="4">
    <location>
        <begin position="237"/>
        <end position="261"/>
    </location>
</feature>
<feature type="region of interest" description="Disordered" evidence="4">
    <location>
        <begin position="212"/>
        <end position="231"/>
    </location>
</feature>
<dbReference type="Gene3D" id="3.30.1070.10">
    <property type="entry name" value="Cell division topological specificity factor MinE"/>
    <property type="match status" value="1"/>
</dbReference>
<comment type="similarity">
    <text evidence="1 3">Belongs to the MinE family.</text>
</comment>
<reference evidence="5 6" key="1">
    <citation type="journal article" date="2020" name="ISME J.">
        <title>Comparative genomics reveals insights into cyanobacterial evolution and habitat adaptation.</title>
        <authorList>
            <person name="Chen M.Y."/>
            <person name="Teng W.K."/>
            <person name="Zhao L."/>
            <person name="Hu C.X."/>
            <person name="Zhou Y.K."/>
            <person name="Han B.P."/>
            <person name="Song L.R."/>
            <person name="Shu W.S."/>
        </authorList>
    </citation>
    <scope>NUCLEOTIDE SEQUENCE [LARGE SCALE GENOMIC DNA]</scope>
    <source>
        <strain evidence="5 6">FACHB-1050</strain>
    </source>
</reference>
<evidence type="ECO:0000256" key="4">
    <source>
        <dbReference type="SAM" id="MobiDB-lite"/>
    </source>
</evidence>
<organism evidence="5 6">
    <name type="scientific">Phormidium tenue FACHB-1050</name>
    <dbReference type="NCBI Taxonomy" id="2692857"/>
    <lineage>
        <taxon>Bacteria</taxon>
        <taxon>Bacillati</taxon>
        <taxon>Cyanobacteriota</taxon>
        <taxon>Cyanophyceae</taxon>
        <taxon>Oscillatoriophycideae</taxon>
        <taxon>Oscillatoriales</taxon>
        <taxon>Oscillatoriaceae</taxon>
        <taxon>Phormidium</taxon>
    </lineage>
</organism>
<keyword evidence="6" id="KW-1185">Reference proteome</keyword>
<evidence type="ECO:0000256" key="1">
    <source>
        <dbReference type="ARBA" id="ARBA00008168"/>
    </source>
</evidence>
<proteinExistence type="inferred from homology"/>
<dbReference type="GO" id="GO:0051301">
    <property type="term" value="P:cell division"/>
    <property type="evidence" value="ECO:0007669"/>
    <property type="project" value="UniProtKB-KW"/>
</dbReference>
<evidence type="ECO:0000313" key="5">
    <source>
        <dbReference type="EMBL" id="MBD2317247.1"/>
    </source>
</evidence>
<dbReference type="SUPFAM" id="SSF55229">
    <property type="entry name" value="Cell division protein MinE topological specificity domain"/>
    <property type="match status" value="1"/>
</dbReference>
<dbReference type="HAMAP" id="MF_00262">
    <property type="entry name" value="MinE"/>
    <property type="match status" value="1"/>
</dbReference>
<dbReference type="EMBL" id="JACJQY010000013">
    <property type="protein sequence ID" value="MBD2317247.1"/>
    <property type="molecule type" value="Genomic_DNA"/>
</dbReference>
<dbReference type="Pfam" id="PF03776">
    <property type="entry name" value="MinE"/>
    <property type="match status" value="1"/>
</dbReference>
<evidence type="ECO:0000313" key="6">
    <source>
        <dbReference type="Proteomes" id="UP000618445"/>
    </source>
</evidence>
<gene>
    <name evidence="3 5" type="primary">minE</name>
    <name evidence="5" type="ORF">H6G05_10365</name>
</gene>
<name>A0ABR8C8Y9_9CYAN</name>
<dbReference type="Proteomes" id="UP000618445">
    <property type="component" value="Unassembled WGS sequence"/>
</dbReference>
<keyword evidence="3" id="KW-0131">Cell cycle</keyword>
<dbReference type="InterPro" id="IPR005527">
    <property type="entry name" value="MinE"/>
</dbReference>
<comment type="caution">
    <text evidence="5">The sequence shown here is derived from an EMBL/GenBank/DDBJ whole genome shotgun (WGS) entry which is preliminary data.</text>
</comment>
<evidence type="ECO:0000256" key="3">
    <source>
        <dbReference type="HAMAP-Rule" id="MF_00262"/>
    </source>
</evidence>
<dbReference type="InterPro" id="IPR036707">
    <property type="entry name" value="MinE_sf"/>
</dbReference>